<dbReference type="Gene3D" id="3.90.1720.10">
    <property type="entry name" value="endopeptidase domain like (from Nostoc punctiforme)"/>
    <property type="match status" value="1"/>
</dbReference>
<dbReference type="EMBL" id="LSFN01000014">
    <property type="protein sequence ID" value="OAB74742.1"/>
    <property type="molecule type" value="Genomic_DNA"/>
</dbReference>
<dbReference type="InterPro" id="IPR038765">
    <property type="entry name" value="Papain-like_cys_pep_sf"/>
</dbReference>
<sequence>MTRQTWTHRLAIVGICSTLALGGAVTIANPVAEAATTATASTTKANKIINYGKSFLGVPYKFGASTSTTRYFDCSSLMKRIYGKFGVTLPRTSAAQAKKGVAVSKANLKKGDLLFFSTGSRSTGRNITHVGMYIGNGNMLHTYGSPGVMITNINKAHWKKTYVKARRVL</sequence>
<organism evidence="7 8">
    <name type="scientific">Paenibacillus crassostreae</name>
    <dbReference type="NCBI Taxonomy" id="1763538"/>
    <lineage>
        <taxon>Bacteria</taxon>
        <taxon>Bacillati</taxon>
        <taxon>Bacillota</taxon>
        <taxon>Bacilli</taxon>
        <taxon>Bacillales</taxon>
        <taxon>Paenibacillaceae</taxon>
        <taxon>Paenibacillus</taxon>
    </lineage>
</organism>
<accession>A0A167DSY3</accession>
<feature type="chain" id="PRO_5007885380" evidence="5">
    <location>
        <begin position="35"/>
        <end position="169"/>
    </location>
</feature>
<comment type="caution">
    <text evidence="7">The sequence shown here is derived from an EMBL/GenBank/DDBJ whole genome shotgun (WGS) entry which is preliminary data.</text>
</comment>
<gene>
    <name evidence="7" type="ORF">PNBC_11945</name>
</gene>
<comment type="similarity">
    <text evidence="1">Belongs to the peptidase C40 family.</text>
</comment>
<dbReference type="GO" id="GO:0008234">
    <property type="term" value="F:cysteine-type peptidase activity"/>
    <property type="evidence" value="ECO:0007669"/>
    <property type="project" value="UniProtKB-KW"/>
</dbReference>
<dbReference type="InterPro" id="IPR000064">
    <property type="entry name" value="NLP_P60_dom"/>
</dbReference>
<evidence type="ECO:0000256" key="4">
    <source>
        <dbReference type="ARBA" id="ARBA00022807"/>
    </source>
</evidence>
<dbReference type="GO" id="GO:0006508">
    <property type="term" value="P:proteolysis"/>
    <property type="evidence" value="ECO:0007669"/>
    <property type="project" value="UniProtKB-KW"/>
</dbReference>
<dbReference type="OrthoDB" id="9813118at2"/>
<reference evidence="7 8" key="1">
    <citation type="submission" date="2016-02" db="EMBL/GenBank/DDBJ databases">
        <title>Paenibacillus sp. LPB0068, isolated from Crassostrea gigas.</title>
        <authorList>
            <person name="Shin S.-K."/>
            <person name="Yi H."/>
        </authorList>
    </citation>
    <scope>NUCLEOTIDE SEQUENCE [LARGE SCALE GENOMIC DNA]</scope>
    <source>
        <strain evidence="7 8">LPB0068</strain>
    </source>
</reference>
<dbReference type="STRING" id="1763538.LPB68_02010"/>
<evidence type="ECO:0000259" key="6">
    <source>
        <dbReference type="PROSITE" id="PS51935"/>
    </source>
</evidence>
<name>A0A167DSY3_9BACL</name>
<keyword evidence="5" id="KW-0732">Signal</keyword>
<dbReference type="PANTHER" id="PTHR47053:SF1">
    <property type="entry name" value="MUREIN DD-ENDOPEPTIDASE MEPH-RELATED"/>
    <property type="match status" value="1"/>
</dbReference>
<keyword evidence="3 7" id="KW-0378">Hydrolase</keyword>
<dbReference type="PROSITE" id="PS51935">
    <property type="entry name" value="NLPC_P60"/>
    <property type="match status" value="1"/>
</dbReference>
<dbReference type="Pfam" id="PF00877">
    <property type="entry name" value="NLPC_P60"/>
    <property type="match status" value="1"/>
</dbReference>
<dbReference type="RefSeq" id="WP_068658348.1">
    <property type="nucleotide sequence ID" value="NZ_CP017770.1"/>
</dbReference>
<keyword evidence="8" id="KW-1185">Reference proteome</keyword>
<evidence type="ECO:0000256" key="5">
    <source>
        <dbReference type="SAM" id="SignalP"/>
    </source>
</evidence>
<evidence type="ECO:0000256" key="3">
    <source>
        <dbReference type="ARBA" id="ARBA00022801"/>
    </source>
</evidence>
<dbReference type="PANTHER" id="PTHR47053">
    <property type="entry name" value="MUREIN DD-ENDOPEPTIDASE MEPH-RELATED"/>
    <property type="match status" value="1"/>
</dbReference>
<dbReference type="KEGG" id="pcx:LPB68_02010"/>
<keyword evidence="2" id="KW-0645">Protease</keyword>
<feature type="domain" description="NlpC/P60" evidence="6">
    <location>
        <begin position="42"/>
        <end position="169"/>
    </location>
</feature>
<evidence type="ECO:0000313" key="7">
    <source>
        <dbReference type="EMBL" id="OAB74742.1"/>
    </source>
</evidence>
<protein>
    <submittedName>
        <fullName evidence="7">Hydrolase</fullName>
    </submittedName>
</protein>
<evidence type="ECO:0000256" key="2">
    <source>
        <dbReference type="ARBA" id="ARBA00022670"/>
    </source>
</evidence>
<dbReference type="AlphaFoldDB" id="A0A167DSY3"/>
<dbReference type="SUPFAM" id="SSF54001">
    <property type="entry name" value="Cysteine proteinases"/>
    <property type="match status" value="1"/>
</dbReference>
<keyword evidence="4" id="KW-0788">Thiol protease</keyword>
<feature type="signal peptide" evidence="5">
    <location>
        <begin position="1"/>
        <end position="34"/>
    </location>
</feature>
<evidence type="ECO:0000256" key="1">
    <source>
        <dbReference type="ARBA" id="ARBA00007074"/>
    </source>
</evidence>
<dbReference type="Proteomes" id="UP000077134">
    <property type="component" value="Unassembled WGS sequence"/>
</dbReference>
<proteinExistence type="inferred from homology"/>
<dbReference type="InterPro" id="IPR051202">
    <property type="entry name" value="Peptidase_C40"/>
</dbReference>
<evidence type="ECO:0000313" key="8">
    <source>
        <dbReference type="Proteomes" id="UP000077134"/>
    </source>
</evidence>